<dbReference type="RefSeq" id="WP_099794129.1">
    <property type="nucleotide sequence ID" value="NZ_PDOC01000080.1"/>
</dbReference>
<dbReference type="GO" id="GO:0016787">
    <property type="term" value="F:hydrolase activity"/>
    <property type="evidence" value="ECO:0007669"/>
    <property type="project" value="UniProtKB-KW"/>
</dbReference>
<evidence type="ECO:0000313" key="6">
    <source>
        <dbReference type="EMBL" id="PIL41879.1"/>
    </source>
</evidence>
<dbReference type="InterPro" id="IPR002711">
    <property type="entry name" value="HNH"/>
</dbReference>
<evidence type="ECO:0000313" key="7">
    <source>
        <dbReference type="Proteomes" id="UP000230390"/>
    </source>
</evidence>
<evidence type="ECO:0000259" key="5">
    <source>
        <dbReference type="SMART" id="SM00507"/>
    </source>
</evidence>
<name>A0A2G8T7C0_9BURK</name>
<keyword evidence="7" id="KW-1185">Reference proteome</keyword>
<dbReference type="EMBL" id="PDOC01000080">
    <property type="protein sequence ID" value="PIL41879.1"/>
    <property type="molecule type" value="Genomic_DNA"/>
</dbReference>
<dbReference type="PANTHER" id="PTHR41286:SF1">
    <property type="entry name" value="HNH NUCLEASE YAJD-RELATED"/>
    <property type="match status" value="1"/>
</dbReference>
<protein>
    <recommendedName>
        <fullName evidence="4">Putative HNH nuclease YajD</fullName>
    </recommendedName>
</protein>
<dbReference type="SMART" id="SM00507">
    <property type="entry name" value="HNHc"/>
    <property type="match status" value="1"/>
</dbReference>
<dbReference type="InterPro" id="IPR003615">
    <property type="entry name" value="HNH_nuc"/>
</dbReference>
<evidence type="ECO:0000256" key="4">
    <source>
        <dbReference type="ARBA" id="ARBA00040194"/>
    </source>
</evidence>
<sequence length="104" mass="11724">MAWSKESRQSRGYGAAWDRIRKLVLARDFGLCQVCIKQSVYTPANIVDHVTNKAKAATLKWSQARIDDPLNCQTICKPCHDVKTEAEQGKKKRPVVKIGLDGWP</sequence>
<dbReference type="OrthoDB" id="5292295at2"/>
<evidence type="ECO:0000256" key="2">
    <source>
        <dbReference type="ARBA" id="ARBA00022801"/>
    </source>
</evidence>
<dbReference type="CDD" id="cd00085">
    <property type="entry name" value="HNHc"/>
    <property type="match status" value="1"/>
</dbReference>
<evidence type="ECO:0000256" key="3">
    <source>
        <dbReference type="ARBA" id="ARBA00038412"/>
    </source>
</evidence>
<comment type="similarity">
    <text evidence="3">Belongs to the HNH nuclease family.</text>
</comment>
<dbReference type="Gene3D" id="1.10.30.50">
    <property type="match status" value="1"/>
</dbReference>
<dbReference type="GO" id="GO:0003676">
    <property type="term" value="F:nucleic acid binding"/>
    <property type="evidence" value="ECO:0007669"/>
    <property type="project" value="InterPro"/>
</dbReference>
<dbReference type="GO" id="GO:0008270">
    <property type="term" value="F:zinc ion binding"/>
    <property type="evidence" value="ECO:0007669"/>
    <property type="project" value="InterPro"/>
</dbReference>
<keyword evidence="2" id="KW-0378">Hydrolase</keyword>
<dbReference type="Pfam" id="PF01844">
    <property type="entry name" value="HNH"/>
    <property type="match status" value="1"/>
</dbReference>
<feature type="non-terminal residue" evidence="6">
    <location>
        <position position="104"/>
    </location>
</feature>
<comment type="caution">
    <text evidence="6">The sequence shown here is derived from an EMBL/GenBank/DDBJ whole genome shotgun (WGS) entry which is preliminary data.</text>
</comment>
<reference evidence="6 7" key="1">
    <citation type="submission" date="2017-10" db="EMBL/GenBank/DDBJ databases">
        <title>Massilia psychrophilum sp. nov., a novel purple-pigmented bacterium isolated from Tianshan glacier, Xinjiang Municipality, China.</title>
        <authorList>
            <person name="Wang H."/>
        </authorList>
    </citation>
    <scope>NUCLEOTIDE SEQUENCE [LARGE SCALE GENOMIC DNA]</scope>
    <source>
        <strain evidence="6 7">JCM 30074</strain>
    </source>
</reference>
<accession>A0A2G8T7C0</accession>
<evidence type="ECO:0000256" key="1">
    <source>
        <dbReference type="ARBA" id="ARBA00022722"/>
    </source>
</evidence>
<dbReference type="PANTHER" id="PTHR41286">
    <property type="entry name" value="HNH NUCLEASE YAJD-RELATED"/>
    <property type="match status" value="1"/>
</dbReference>
<dbReference type="GO" id="GO:0005829">
    <property type="term" value="C:cytosol"/>
    <property type="evidence" value="ECO:0007669"/>
    <property type="project" value="TreeGrafter"/>
</dbReference>
<dbReference type="AlphaFoldDB" id="A0A2G8T7C0"/>
<proteinExistence type="inferred from homology"/>
<gene>
    <name evidence="6" type="ORF">CR105_27380</name>
</gene>
<dbReference type="GO" id="GO:0004519">
    <property type="term" value="F:endonuclease activity"/>
    <property type="evidence" value="ECO:0007669"/>
    <property type="project" value="InterPro"/>
</dbReference>
<feature type="domain" description="HNH nuclease" evidence="5">
    <location>
        <begin position="19"/>
        <end position="81"/>
    </location>
</feature>
<keyword evidence="1" id="KW-0540">Nuclease</keyword>
<organism evidence="6 7">
    <name type="scientific">Massilia eurypsychrophila</name>
    <dbReference type="NCBI Taxonomy" id="1485217"/>
    <lineage>
        <taxon>Bacteria</taxon>
        <taxon>Pseudomonadati</taxon>
        <taxon>Pseudomonadota</taxon>
        <taxon>Betaproteobacteria</taxon>
        <taxon>Burkholderiales</taxon>
        <taxon>Oxalobacteraceae</taxon>
        <taxon>Telluria group</taxon>
        <taxon>Massilia</taxon>
    </lineage>
</organism>
<dbReference type="Proteomes" id="UP000230390">
    <property type="component" value="Unassembled WGS sequence"/>
</dbReference>